<proteinExistence type="predicted"/>
<dbReference type="Pfam" id="PF14244">
    <property type="entry name" value="Retrotran_gag_3"/>
    <property type="match status" value="1"/>
</dbReference>
<dbReference type="PANTHER" id="PTHR37610:SF40">
    <property type="entry name" value="OS01G0909600 PROTEIN"/>
    <property type="match status" value="1"/>
</dbReference>
<dbReference type="OrthoDB" id="913019at2759"/>
<evidence type="ECO:0000259" key="1">
    <source>
        <dbReference type="Pfam" id="PF14244"/>
    </source>
</evidence>
<sequence>MTTERDDSLQSMSVRLNGKNYSYWSYVMKIFLKGKKMWRFISGTIVKPENTNEGYAALIDVWESNNSKIITWINNSVEHSIGRELVKHDTAKEVWDHLQRLFTQSNFAKQYQLENDIRALHQNNMSIQ</sequence>
<comment type="caution">
    <text evidence="2">The sequence shown here is derived from an EMBL/GenBank/DDBJ whole genome shotgun (WGS) entry which is preliminary data.</text>
</comment>
<feature type="domain" description="Retrotransposon Copia-like N-terminal" evidence="1">
    <location>
        <begin position="4"/>
        <end position="49"/>
    </location>
</feature>
<keyword evidence="3" id="KW-1185">Reference proteome</keyword>
<name>A0A8S0S5L3_OLEEU</name>
<dbReference type="Gramene" id="OE9A108336T2">
    <property type="protein sequence ID" value="OE9A108336C2"/>
    <property type="gene ID" value="OE9A108336"/>
</dbReference>
<gene>
    <name evidence="2" type="ORF">OLEA9_A108336</name>
</gene>
<dbReference type="AlphaFoldDB" id="A0A8S0S5L3"/>
<dbReference type="EMBL" id="CACTIH010003908">
    <property type="protein sequence ID" value="CAA2987188.1"/>
    <property type="molecule type" value="Genomic_DNA"/>
</dbReference>
<accession>A0A8S0S5L3</accession>
<dbReference type="Proteomes" id="UP000594638">
    <property type="component" value="Unassembled WGS sequence"/>
</dbReference>
<dbReference type="InterPro" id="IPR029472">
    <property type="entry name" value="Copia-like_N"/>
</dbReference>
<evidence type="ECO:0000313" key="3">
    <source>
        <dbReference type="Proteomes" id="UP000594638"/>
    </source>
</evidence>
<protein>
    <submittedName>
        <fullName evidence="2">Gag-pol poly</fullName>
    </submittedName>
</protein>
<dbReference type="Gramene" id="OE9A108336T3">
    <property type="protein sequence ID" value="OE9A108336C3"/>
    <property type="gene ID" value="OE9A108336"/>
</dbReference>
<reference evidence="2 3" key="1">
    <citation type="submission" date="2019-12" db="EMBL/GenBank/DDBJ databases">
        <authorList>
            <person name="Alioto T."/>
            <person name="Alioto T."/>
            <person name="Gomez Garrido J."/>
        </authorList>
    </citation>
    <scope>NUCLEOTIDE SEQUENCE [LARGE SCALE GENOMIC DNA]</scope>
</reference>
<organism evidence="2 3">
    <name type="scientific">Olea europaea subsp. europaea</name>
    <dbReference type="NCBI Taxonomy" id="158383"/>
    <lineage>
        <taxon>Eukaryota</taxon>
        <taxon>Viridiplantae</taxon>
        <taxon>Streptophyta</taxon>
        <taxon>Embryophyta</taxon>
        <taxon>Tracheophyta</taxon>
        <taxon>Spermatophyta</taxon>
        <taxon>Magnoliopsida</taxon>
        <taxon>eudicotyledons</taxon>
        <taxon>Gunneridae</taxon>
        <taxon>Pentapetalae</taxon>
        <taxon>asterids</taxon>
        <taxon>lamiids</taxon>
        <taxon>Lamiales</taxon>
        <taxon>Oleaceae</taxon>
        <taxon>Oleeae</taxon>
        <taxon>Olea</taxon>
    </lineage>
</organism>
<dbReference type="PANTHER" id="PTHR37610">
    <property type="entry name" value="CCHC-TYPE DOMAIN-CONTAINING PROTEIN"/>
    <property type="match status" value="1"/>
</dbReference>
<evidence type="ECO:0000313" key="2">
    <source>
        <dbReference type="EMBL" id="CAA2987188.1"/>
    </source>
</evidence>